<reference evidence="2" key="1">
    <citation type="submission" date="2020-01" db="EMBL/GenBank/DDBJ databases">
        <title>Insect and environment-associated Actinomycetes.</title>
        <authorList>
            <person name="Currrie C."/>
            <person name="Chevrette M."/>
            <person name="Carlson C."/>
            <person name="Stubbendieck R."/>
            <person name="Wendt-Pienkowski E."/>
        </authorList>
    </citation>
    <scope>NUCLEOTIDE SEQUENCE</scope>
    <source>
        <strain evidence="2">SID12501</strain>
    </source>
</reference>
<dbReference type="EMBL" id="JAAGLU010000632">
    <property type="protein sequence ID" value="NEC93235.1"/>
    <property type="molecule type" value="Genomic_DNA"/>
</dbReference>
<evidence type="ECO:0000313" key="2">
    <source>
        <dbReference type="EMBL" id="NEC93235.1"/>
    </source>
</evidence>
<feature type="non-terminal residue" evidence="2">
    <location>
        <position position="148"/>
    </location>
</feature>
<dbReference type="AlphaFoldDB" id="A0A6B3C8T6"/>
<dbReference type="RefSeq" id="WP_164325189.1">
    <property type="nucleotide sequence ID" value="NZ_JAAGLU010000632.1"/>
</dbReference>
<name>A0A6B3C8T6_9ACTN</name>
<feature type="non-terminal residue" evidence="2">
    <location>
        <position position="1"/>
    </location>
</feature>
<organism evidence="2">
    <name type="scientific">Streptomyces sp. SID12501</name>
    <dbReference type="NCBI Taxonomy" id="2706042"/>
    <lineage>
        <taxon>Bacteria</taxon>
        <taxon>Bacillati</taxon>
        <taxon>Actinomycetota</taxon>
        <taxon>Actinomycetes</taxon>
        <taxon>Kitasatosporales</taxon>
        <taxon>Streptomycetaceae</taxon>
        <taxon>Streptomyces</taxon>
    </lineage>
</organism>
<comment type="caution">
    <text evidence="2">The sequence shown here is derived from an EMBL/GenBank/DDBJ whole genome shotgun (WGS) entry which is preliminary data.</text>
</comment>
<evidence type="ECO:0000256" key="1">
    <source>
        <dbReference type="SAM" id="MobiDB-lite"/>
    </source>
</evidence>
<feature type="region of interest" description="Disordered" evidence="1">
    <location>
        <begin position="128"/>
        <end position="148"/>
    </location>
</feature>
<sequence>PRPTDDYGTPDLIENGTPDPAADSDEVSMARTLRDRLPELPPLPNLGGLSRQDKESVRRIRGDYEKIVASLDGILAGDPPTGDAREDLRRVRQQFDYVALRLTRDLLPDGDHGQSVRAALLEMGEELDRASAALPEQAPESLGDGPNG</sequence>
<feature type="region of interest" description="Disordered" evidence="1">
    <location>
        <begin position="1"/>
        <end position="57"/>
    </location>
</feature>
<protein>
    <submittedName>
        <fullName evidence="2">Uncharacterized protein</fullName>
    </submittedName>
</protein>
<accession>A0A6B3C8T6</accession>
<proteinExistence type="predicted"/>
<gene>
    <name evidence="2" type="ORF">G3I71_47640</name>
</gene>